<dbReference type="InterPro" id="IPR024455">
    <property type="entry name" value="Phage_capsid"/>
</dbReference>
<dbReference type="Proteomes" id="UP000053464">
    <property type="component" value="Unassembled WGS sequence"/>
</dbReference>
<dbReference type="RefSeq" id="WP_047004965.1">
    <property type="nucleotide sequence ID" value="NZ_LBHB01000004.1"/>
</dbReference>
<evidence type="ECO:0000259" key="3">
    <source>
        <dbReference type="Pfam" id="PF05065"/>
    </source>
</evidence>
<dbReference type="Gene3D" id="3.30.2320.10">
    <property type="entry name" value="hypothetical protein PF0899 domain"/>
    <property type="match status" value="1"/>
</dbReference>
<reference evidence="4 5" key="1">
    <citation type="submission" date="2015-04" db="EMBL/GenBank/DDBJ databases">
        <title>The draft genome sequence of Erythrobacter luteus KA37.</title>
        <authorList>
            <person name="Zhuang L."/>
            <person name="Liu Y."/>
            <person name="Shao Z."/>
        </authorList>
    </citation>
    <scope>NUCLEOTIDE SEQUENCE [LARGE SCALE GENOMIC DNA]</scope>
    <source>
        <strain evidence="4 5">KA37</strain>
    </source>
</reference>
<comment type="caution">
    <text evidence="4">The sequence shown here is derived from an EMBL/GenBank/DDBJ whole genome shotgun (WGS) entry which is preliminary data.</text>
</comment>
<evidence type="ECO:0000256" key="2">
    <source>
        <dbReference type="SAM" id="SignalP"/>
    </source>
</evidence>
<name>A0A0G9MP07_9SPHN</name>
<dbReference type="OrthoDB" id="9786516at2"/>
<gene>
    <name evidence="4" type="ORF">AAW00_13570</name>
</gene>
<evidence type="ECO:0000313" key="5">
    <source>
        <dbReference type="Proteomes" id="UP000053464"/>
    </source>
</evidence>
<comment type="subcellular location">
    <subcellularLocation>
        <location evidence="1">Virion</location>
    </subcellularLocation>
</comment>
<dbReference type="PATRIC" id="fig|1581420.6.peg.2775"/>
<protein>
    <submittedName>
        <fullName evidence="4">Capsid protein</fullName>
    </submittedName>
</protein>
<proteinExistence type="predicted"/>
<dbReference type="AlphaFoldDB" id="A0A0G9MP07"/>
<sequence length="417" mass="44163">MQKTVLAGAASLAALSLGLAPRAVHAAPRADTQDPKALVTQLAAAFEEFKTTNEIKGAEKDALVQAKLESISNDMSDLTAAIDAANVKLAAASLGGAGGPADPEHVAQINAYMRAGTTPTVQAALSEGTDSAGGYLVPVEWDRTITDKLKQRSPIRENARVITIGGRGFKRVYNDGVIGSGWVGETAVRPETTTPGLSTIDFDTGEIYANPAVTQRMLDDAGFDLEAWLTSEVDGEFAIQENIAFLSGNGSNKPYGILTYVTGAANAARHPFGAIAATTAAAVAEVDGDELLTVVGSLPSERDTNSKWYMNRSTLFAIRKLKDGQGNYLWQPNYVAGQPASLAGYPVVEVPGMPSLATGNVVALFGDMEQTYLVVDRKGTEVLRDPFTNKPYVHFYTTKRVGGGVQNPEYMKALKMA</sequence>
<dbReference type="Pfam" id="PF05065">
    <property type="entry name" value="Phage_capsid"/>
    <property type="match status" value="1"/>
</dbReference>
<dbReference type="NCBIfam" id="TIGR01554">
    <property type="entry name" value="major_cap_HK97"/>
    <property type="match status" value="1"/>
</dbReference>
<dbReference type="InterPro" id="IPR054612">
    <property type="entry name" value="Phage_capsid-like_C"/>
</dbReference>
<organism evidence="4 5">
    <name type="scientific">Aurantiacibacter luteus</name>
    <dbReference type="NCBI Taxonomy" id="1581420"/>
    <lineage>
        <taxon>Bacteria</taxon>
        <taxon>Pseudomonadati</taxon>
        <taxon>Pseudomonadota</taxon>
        <taxon>Alphaproteobacteria</taxon>
        <taxon>Sphingomonadales</taxon>
        <taxon>Erythrobacteraceae</taxon>
        <taxon>Aurantiacibacter</taxon>
    </lineage>
</organism>
<keyword evidence="5" id="KW-1185">Reference proteome</keyword>
<keyword evidence="2" id="KW-0732">Signal</keyword>
<feature type="chain" id="PRO_5002580192" evidence="2">
    <location>
        <begin position="27"/>
        <end position="417"/>
    </location>
</feature>
<feature type="signal peptide" evidence="2">
    <location>
        <begin position="1"/>
        <end position="26"/>
    </location>
</feature>
<dbReference type="SUPFAM" id="SSF56563">
    <property type="entry name" value="Major capsid protein gp5"/>
    <property type="match status" value="1"/>
</dbReference>
<accession>A0A0G9MP07</accession>
<dbReference type="STRING" id="1581420.AAW00_13570"/>
<evidence type="ECO:0000256" key="1">
    <source>
        <dbReference type="ARBA" id="ARBA00004328"/>
    </source>
</evidence>
<evidence type="ECO:0000313" key="4">
    <source>
        <dbReference type="EMBL" id="KLE32451.1"/>
    </source>
</evidence>
<feature type="domain" description="Phage capsid-like C-terminal" evidence="3">
    <location>
        <begin position="133"/>
        <end position="415"/>
    </location>
</feature>
<dbReference type="EMBL" id="LBHB01000004">
    <property type="protein sequence ID" value="KLE32451.1"/>
    <property type="molecule type" value="Genomic_DNA"/>
</dbReference>